<evidence type="ECO:0000256" key="6">
    <source>
        <dbReference type="ARBA" id="ARBA00022553"/>
    </source>
</evidence>
<dbReference type="InterPro" id="IPR010071">
    <property type="entry name" value="AA_adenyl_dom"/>
</dbReference>
<dbReference type="GO" id="GO:0000036">
    <property type="term" value="F:acyl carrier activity"/>
    <property type="evidence" value="ECO:0007669"/>
    <property type="project" value="TreeGrafter"/>
</dbReference>
<dbReference type="InterPro" id="IPR020806">
    <property type="entry name" value="PKS_PP-bd"/>
</dbReference>
<dbReference type="SMART" id="SM00823">
    <property type="entry name" value="PKS_PP"/>
    <property type="match status" value="1"/>
</dbReference>
<keyword evidence="6" id="KW-0597">Phosphoprotein</keyword>
<dbReference type="Pfam" id="PF13193">
    <property type="entry name" value="AMP-binding_C"/>
    <property type="match status" value="1"/>
</dbReference>
<accession>H5XHL4</accession>
<reference evidence="11 12" key="1">
    <citation type="submission" date="2011-11" db="EMBL/GenBank/DDBJ databases">
        <title>The Noncontiguous Finished sequence of Saccharomonospora cyanea NA-134.</title>
        <authorList>
            <consortium name="US DOE Joint Genome Institute"/>
            <person name="Lucas S."/>
            <person name="Han J."/>
            <person name="Lapidus A."/>
            <person name="Cheng J.-F."/>
            <person name="Goodwin L."/>
            <person name="Pitluck S."/>
            <person name="Peters L."/>
            <person name="Ovchinnikova G."/>
            <person name="Lu M."/>
            <person name="Detter J.C."/>
            <person name="Han C."/>
            <person name="Tapia R."/>
            <person name="Land M."/>
            <person name="Hauser L."/>
            <person name="Kyrpides N."/>
            <person name="Ivanova N."/>
            <person name="Pagani I."/>
            <person name="Brambilla E.-M."/>
            <person name="Klenk H.-P."/>
            <person name="Woyke T."/>
        </authorList>
    </citation>
    <scope>NUCLEOTIDE SEQUENCE [LARGE SCALE GENOMIC DNA]</scope>
    <source>
        <strain evidence="11 12">NA-134</strain>
    </source>
</reference>
<dbReference type="InterPro" id="IPR041464">
    <property type="entry name" value="TubC_N"/>
</dbReference>
<comment type="pathway">
    <text evidence="2">Siderophore biosynthesis; mycobactin biosynthesis.</text>
</comment>
<dbReference type="HOGENOM" id="CLU_000022_2_15_11"/>
<keyword evidence="12" id="KW-1185">Reference proteome</keyword>
<dbReference type="Pfam" id="PF18563">
    <property type="entry name" value="TubC_N"/>
    <property type="match status" value="1"/>
</dbReference>
<feature type="domain" description="Carrier" evidence="10">
    <location>
        <begin position="1043"/>
        <end position="1123"/>
    </location>
</feature>
<evidence type="ECO:0000256" key="3">
    <source>
        <dbReference type="ARBA" id="ARBA00007380"/>
    </source>
</evidence>
<dbReference type="Proteomes" id="UP000002791">
    <property type="component" value="Chromosome"/>
</dbReference>
<evidence type="ECO:0000256" key="9">
    <source>
        <dbReference type="SAM" id="MobiDB-lite"/>
    </source>
</evidence>
<dbReference type="STRING" id="882082.SaccyDRAFT_2848"/>
<dbReference type="Gene3D" id="3.40.50.1820">
    <property type="entry name" value="alpha/beta hydrolase"/>
    <property type="match status" value="1"/>
</dbReference>
<dbReference type="InterPro" id="IPR057737">
    <property type="entry name" value="Condensation_MtbB-like"/>
</dbReference>
<dbReference type="InterPro" id="IPR020845">
    <property type="entry name" value="AMP-binding_CS"/>
</dbReference>
<dbReference type="Gene3D" id="3.30.300.30">
    <property type="match status" value="1"/>
</dbReference>
<dbReference type="GO" id="GO:0005737">
    <property type="term" value="C:cytoplasm"/>
    <property type="evidence" value="ECO:0007669"/>
    <property type="project" value="TreeGrafter"/>
</dbReference>
<dbReference type="InterPro" id="IPR029058">
    <property type="entry name" value="AB_hydrolase_fold"/>
</dbReference>
<dbReference type="InterPro" id="IPR009081">
    <property type="entry name" value="PP-bd_ACP"/>
</dbReference>
<dbReference type="GO" id="GO:0044550">
    <property type="term" value="P:secondary metabolite biosynthetic process"/>
    <property type="evidence" value="ECO:0007669"/>
    <property type="project" value="TreeGrafter"/>
</dbReference>
<gene>
    <name evidence="11" type="ORF">SaccyDRAFT_2848</name>
</gene>
<dbReference type="InterPro" id="IPR001242">
    <property type="entry name" value="Condensation_dom"/>
</dbReference>
<dbReference type="GO" id="GO:0016874">
    <property type="term" value="F:ligase activity"/>
    <property type="evidence" value="ECO:0007669"/>
    <property type="project" value="UniProtKB-KW"/>
</dbReference>
<evidence type="ECO:0000256" key="8">
    <source>
        <dbReference type="ARBA" id="ARBA00033440"/>
    </source>
</evidence>
<dbReference type="InterPro" id="IPR045851">
    <property type="entry name" value="AMP-bd_C_sf"/>
</dbReference>
<dbReference type="SUPFAM" id="SSF53474">
    <property type="entry name" value="alpha/beta-Hydrolases"/>
    <property type="match status" value="1"/>
</dbReference>
<dbReference type="SUPFAM" id="SSF52777">
    <property type="entry name" value="CoA-dependent acyltransferases"/>
    <property type="match status" value="2"/>
</dbReference>
<dbReference type="Pfam" id="PF00550">
    <property type="entry name" value="PP-binding"/>
    <property type="match status" value="1"/>
</dbReference>
<dbReference type="Gene3D" id="3.30.559.30">
    <property type="entry name" value="Nonribosomal peptide synthetase, condensation domain"/>
    <property type="match status" value="1"/>
</dbReference>
<dbReference type="InterPro" id="IPR044894">
    <property type="entry name" value="TubC_N_sf"/>
</dbReference>
<dbReference type="FunFam" id="3.30.559.10:FF:000023">
    <property type="entry name" value="Non-ribosomal peptide synthetase"/>
    <property type="match status" value="1"/>
</dbReference>
<keyword evidence="7" id="KW-0436">Ligase</keyword>
<evidence type="ECO:0000313" key="11">
    <source>
        <dbReference type="EMBL" id="EHR61694.1"/>
    </source>
</evidence>
<dbReference type="FunFam" id="3.30.559.30:FF:000006">
    <property type="entry name" value="Yersiniabactin polyketide/non-ribosomal peptide synthetase"/>
    <property type="match status" value="1"/>
</dbReference>
<dbReference type="RefSeq" id="WP_005457016.1">
    <property type="nucleotide sequence ID" value="NZ_CM001440.1"/>
</dbReference>
<dbReference type="Gene3D" id="1.10.1200.10">
    <property type="entry name" value="ACP-like"/>
    <property type="match status" value="1"/>
</dbReference>
<dbReference type="SUPFAM" id="SSF47336">
    <property type="entry name" value="ACP-like"/>
    <property type="match status" value="1"/>
</dbReference>
<dbReference type="eggNOG" id="COG1020">
    <property type="taxonomic scope" value="Bacteria"/>
</dbReference>
<dbReference type="CDD" id="cd19535">
    <property type="entry name" value="Cyc_NRPS"/>
    <property type="match status" value="1"/>
</dbReference>
<dbReference type="InterPro" id="IPR000873">
    <property type="entry name" value="AMP-dep_synth/lig_dom"/>
</dbReference>
<dbReference type="Gene3D" id="3.40.50.980">
    <property type="match status" value="2"/>
</dbReference>
<dbReference type="PROSITE" id="PS00455">
    <property type="entry name" value="AMP_BINDING"/>
    <property type="match status" value="1"/>
</dbReference>
<keyword evidence="5" id="KW-0596">Phosphopantetheine</keyword>
<dbReference type="OrthoDB" id="2472181at2"/>
<organism evidence="11 12">
    <name type="scientific">Saccharomonospora cyanea NA-134</name>
    <dbReference type="NCBI Taxonomy" id="882082"/>
    <lineage>
        <taxon>Bacteria</taxon>
        <taxon>Bacillati</taxon>
        <taxon>Actinomycetota</taxon>
        <taxon>Actinomycetes</taxon>
        <taxon>Pseudonocardiales</taxon>
        <taxon>Pseudonocardiaceae</taxon>
        <taxon>Saccharomonospora</taxon>
    </lineage>
</organism>
<dbReference type="CDD" id="cd12114">
    <property type="entry name" value="A_NRPS_TlmIV_like"/>
    <property type="match status" value="1"/>
</dbReference>
<dbReference type="SUPFAM" id="SSF56801">
    <property type="entry name" value="Acetyl-CoA synthetase-like"/>
    <property type="match status" value="1"/>
</dbReference>
<dbReference type="FunFam" id="3.40.50.12780:FF:000012">
    <property type="entry name" value="Non-ribosomal peptide synthetase"/>
    <property type="match status" value="1"/>
</dbReference>
<dbReference type="PROSITE" id="PS50075">
    <property type="entry name" value="CARRIER"/>
    <property type="match status" value="1"/>
</dbReference>
<evidence type="ECO:0000256" key="2">
    <source>
        <dbReference type="ARBA" id="ARBA00005102"/>
    </source>
</evidence>
<dbReference type="PANTHER" id="PTHR45527:SF10">
    <property type="entry name" value="PYOCHELIN SYNTHASE PCHF"/>
    <property type="match status" value="1"/>
</dbReference>
<comment type="similarity">
    <text evidence="3">Belongs to the ATP-dependent AMP-binding enzyme family. MbtB subfamily.</text>
</comment>
<dbReference type="InterPro" id="IPR023213">
    <property type="entry name" value="CAT-like_dom_sf"/>
</dbReference>
<evidence type="ECO:0000256" key="1">
    <source>
        <dbReference type="ARBA" id="ARBA00001957"/>
    </source>
</evidence>
<dbReference type="GO" id="GO:0031177">
    <property type="term" value="F:phosphopantetheine binding"/>
    <property type="evidence" value="ECO:0007669"/>
    <property type="project" value="InterPro"/>
</dbReference>
<evidence type="ECO:0000256" key="5">
    <source>
        <dbReference type="ARBA" id="ARBA00022450"/>
    </source>
</evidence>
<dbReference type="Pfam" id="PF00501">
    <property type="entry name" value="AMP-binding"/>
    <property type="match status" value="1"/>
</dbReference>
<protein>
    <recommendedName>
        <fullName evidence="4">Phenyloxazoline synthase MbtB</fullName>
    </recommendedName>
    <alternativeName>
        <fullName evidence="8">Mycobactin synthetase protein B</fullName>
    </alternativeName>
</protein>
<dbReference type="PANTHER" id="PTHR45527">
    <property type="entry name" value="NONRIBOSOMAL PEPTIDE SYNTHETASE"/>
    <property type="match status" value="1"/>
</dbReference>
<feature type="region of interest" description="Disordered" evidence="9">
    <location>
        <begin position="1124"/>
        <end position="1143"/>
    </location>
</feature>
<evidence type="ECO:0000313" key="12">
    <source>
        <dbReference type="Proteomes" id="UP000002791"/>
    </source>
</evidence>
<evidence type="ECO:0000256" key="7">
    <source>
        <dbReference type="ARBA" id="ARBA00022598"/>
    </source>
</evidence>
<dbReference type="Gene3D" id="2.30.38.10">
    <property type="entry name" value="Luciferase, Domain 3"/>
    <property type="match status" value="1"/>
</dbReference>
<evidence type="ECO:0000259" key="10">
    <source>
        <dbReference type="PROSITE" id="PS50075"/>
    </source>
</evidence>
<dbReference type="GO" id="GO:0043041">
    <property type="term" value="P:amino acid activation for nonribosomal peptide biosynthetic process"/>
    <property type="evidence" value="ECO:0007669"/>
    <property type="project" value="TreeGrafter"/>
</dbReference>
<name>H5XHL4_9PSEU</name>
<dbReference type="InterPro" id="IPR025110">
    <property type="entry name" value="AMP-bd_C"/>
</dbReference>
<dbReference type="Gene3D" id="1.10.10.1830">
    <property type="entry name" value="Non-ribosomal peptide synthase, adenylation domain"/>
    <property type="match status" value="1"/>
</dbReference>
<dbReference type="Gene3D" id="3.30.559.10">
    <property type="entry name" value="Chloramphenicol acetyltransferase-like domain"/>
    <property type="match status" value="1"/>
</dbReference>
<dbReference type="Pfam" id="PF00668">
    <property type="entry name" value="Condensation"/>
    <property type="match status" value="1"/>
</dbReference>
<comment type="cofactor">
    <cofactor evidence="1">
        <name>pantetheine 4'-phosphate</name>
        <dbReference type="ChEBI" id="CHEBI:47942"/>
    </cofactor>
</comment>
<dbReference type="EMBL" id="CM001440">
    <property type="protein sequence ID" value="EHR61694.1"/>
    <property type="molecule type" value="Genomic_DNA"/>
</dbReference>
<sequence>MTITAGQSPAVELLTELEGLGVVLWEEDGRLRYRAPRGVMTEERLGRLRDHKEDVLAALKAADALPEVRPDPAARHEPFPLTDVQAAYLLGSRSSFAYGGVGCHGYGEVSYPTLDPERLRTAVAELVARHDMLRAVVDADGSQRVLPDPGVPEVLVRDLRGLPVREAEEELARIRRGWEHREYDPGTWPLFGFGLTLLDEAALLHVSLNFLIADFVSIQVLLAELHQLYTDPAGAPPPPELTFRDYLEAERRMRTGPAFERARDYWMSRVDDLAPGPALPVLDSGRTTEGDVRFERHAVRVEPDAWAALCDRARRHGVSPSGAVLAAFAEVIGRWSRTARFTLDLTLLNREPLHPDVGRLVGDFTGIELLEVDTAAGGCLADRAKAHQEQLWRDLEHRRYSGIEVMREIGRRRGPDAALFPVVYTSAIGLGDGEHVGADEGGEFVRGLSQTPQVWIDCQNVERRGGLDTNWDVRVGVLPADMVDDMFAAYADLLSRMAEDDEAWTQPFPVALPAEQRERRTALNDTAADLPLTTLGAGVLAQARRTPERPAVITGNTQVTYGELLGRADAVAGALREGGVRRGDLVGVVLDKGADQVSAVLGVLLVGAAYVPVETSQPVARRDGILRDARVRAVVTTSSVAEPPADLVVCVDRLGPGRASVAEVPDPPSDLDDVAYVIHTSGSTGKPKGVVVSHRSAANTVADLLARYGIGQNDRVLGLAALGFDLSVFDVFGLLSVGGALVLPDPHRRADPSHWAELVCDAGVTVWNSVPAQMQMLTDYLSFAPDSLPARLRLVLLSGDWVPLPLPDRIRDLLPGAHVVALGGATEVSIWSIAHDVVERPVPADWNSVPYGRPLANQTVHVVDERMLECPDGVPGEIVFGGVGVAQGYLHDPERTRDRFVTCPHTGQRRYRTGDLGRYLPNGEVEFLGRTDAQVKIRGHRIELAEVEAGVVAAPSVSAVAVVAYGSQPLERSLVAFVVPEGGEGTAQLDVEALLDDVATRLPEHMLPARVEVLDALPQTANGKVDRAALERRLAPRRTSGEAPMGAWESAIAACWADVLGCDEVGRDQDFFFLGGDSLLAARLAGRLREELSDGELEFDEVLRALLEGATVASLAELLRPAAGTPDVSATPATPRDRTPERTGTEAAAVSLVDLGSVGEEPLTVLLPDGTGTHGVFDPLVRALAGTTSLALATVADTRAFLDRAAEELPEWAAERYAEAIAASGQQRVRLVAYDLAGRVAVDTARLLLDGGVEVTDVVVVGDDPPSQALAHGDEAHRVLAWSLGLAGEGRDRAGLDLSAPVSDDVATTRRLAAEAGWDGDVAAVLPLYRHWLTAVAADRQDDQPYVGDLTVVRAGEADHDEVRSRWEELCLGDVRVVELPAATPAELLRPPLVEELADLLLTTDVRPGDAR</sequence>
<dbReference type="InterPro" id="IPR036736">
    <property type="entry name" value="ACP-like_sf"/>
</dbReference>
<evidence type="ECO:0000256" key="4">
    <source>
        <dbReference type="ARBA" id="ARBA00016743"/>
    </source>
</evidence>
<proteinExistence type="inferred from homology"/>
<dbReference type="NCBIfam" id="TIGR01733">
    <property type="entry name" value="AA-adenyl-dom"/>
    <property type="match status" value="1"/>
</dbReference>